<feature type="region of interest" description="Disordered" evidence="1">
    <location>
        <begin position="1"/>
        <end position="24"/>
    </location>
</feature>
<evidence type="ECO:0000313" key="2">
    <source>
        <dbReference type="EMBL" id="GAA0276030.1"/>
    </source>
</evidence>
<organism evidence="2 3">
    <name type="scientific">Streptomyces polychromogenes</name>
    <dbReference type="NCBI Taxonomy" id="67342"/>
    <lineage>
        <taxon>Bacteria</taxon>
        <taxon>Bacillati</taxon>
        <taxon>Actinomycetota</taxon>
        <taxon>Actinomycetes</taxon>
        <taxon>Kitasatosporales</taxon>
        <taxon>Streptomycetaceae</taxon>
        <taxon>Streptomyces</taxon>
    </lineage>
</organism>
<reference evidence="3" key="1">
    <citation type="journal article" date="2019" name="Int. J. Syst. Evol. Microbiol.">
        <title>The Global Catalogue of Microorganisms (GCM) 10K type strain sequencing project: providing services to taxonomists for standard genome sequencing and annotation.</title>
        <authorList>
            <consortium name="The Broad Institute Genomics Platform"/>
            <consortium name="The Broad Institute Genome Sequencing Center for Infectious Disease"/>
            <person name="Wu L."/>
            <person name="Ma J."/>
        </authorList>
    </citation>
    <scope>NUCLEOTIDE SEQUENCE [LARGE SCALE GENOMIC DNA]</scope>
    <source>
        <strain evidence="3">JCM 4505</strain>
    </source>
</reference>
<name>A0ABP3EUA8_9ACTN</name>
<proteinExistence type="predicted"/>
<keyword evidence="3" id="KW-1185">Reference proteome</keyword>
<dbReference type="EMBL" id="BAAABV010000010">
    <property type="protein sequence ID" value="GAA0276030.1"/>
    <property type="molecule type" value="Genomic_DNA"/>
</dbReference>
<dbReference type="Proteomes" id="UP001501867">
    <property type="component" value="Unassembled WGS sequence"/>
</dbReference>
<accession>A0ABP3EUA8</accession>
<comment type="caution">
    <text evidence="2">The sequence shown here is derived from an EMBL/GenBank/DDBJ whole genome shotgun (WGS) entry which is preliminary data.</text>
</comment>
<evidence type="ECO:0000256" key="1">
    <source>
        <dbReference type="SAM" id="MobiDB-lite"/>
    </source>
</evidence>
<protein>
    <submittedName>
        <fullName evidence="2">Uncharacterized protein</fullName>
    </submittedName>
</protein>
<gene>
    <name evidence="2" type="ORF">GCM10010302_12060</name>
</gene>
<evidence type="ECO:0000313" key="3">
    <source>
        <dbReference type="Proteomes" id="UP001501867"/>
    </source>
</evidence>
<sequence length="57" mass="6381">MTSHITHSGTHKAPSFAISDEPSTRVTVIDTPGTDLLDRAHAGWQRFLETLEERPHE</sequence>
<dbReference type="RefSeq" id="WP_344153553.1">
    <property type="nucleotide sequence ID" value="NZ_BAAABV010000010.1"/>
</dbReference>